<dbReference type="PANTHER" id="PTHR34944:SF2">
    <property type="entry name" value="MITOCHONDRIAL IMPORT RECEPTOR SUBUNIT TOM7"/>
    <property type="match status" value="1"/>
</dbReference>
<organism evidence="11 12">
    <name type="scientific">Cinchona calisaya</name>
    <dbReference type="NCBI Taxonomy" id="153742"/>
    <lineage>
        <taxon>Eukaryota</taxon>
        <taxon>Viridiplantae</taxon>
        <taxon>Streptophyta</taxon>
        <taxon>Embryophyta</taxon>
        <taxon>Tracheophyta</taxon>
        <taxon>Spermatophyta</taxon>
        <taxon>Magnoliopsida</taxon>
        <taxon>eudicotyledons</taxon>
        <taxon>Gunneridae</taxon>
        <taxon>Pentapetalae</taxon>
        <taxon>asterids</taxon>
        <taxon>lamiids</taxon>
        <taxon>Gentianales</taxon>
        <taxon>Rubiaceae</taxon>
        <taxon>Cinchonoideae</taxon>
        <taxon>Cinchoneae</taxon>
        <taxon>Cinchona</taxon>
    </lineage>
</organism>
<keyword evidence="7 10" id="KW-1133">Transmembrane helix</keyword>
<dbReference type="AlphaFoldDB" id="A0ABD3AQ81"/>
<evidence type="ECO:0000256" key="5">
    <source>
        <dbReference type="ARBA" id="ARBA00022787"/>
    </source>
</evidence>
<proteinExistence type="inferred from homology"/>
<evidence type="ECO:0000313" key="11">
    <source>
        <dbReference type="EMBL" id="KAL3533238.1"/>
    </source>
</evidence>
<evidence type="ECO:0008006" key="13">
    <source>
        <dbReference type="Google" id="ProtNLM"/>
    </source>
</evidence>
<evidence type="ECO:0000256" key="10">
    <source>
        <dbReference type="SAM" id="Phobius"/>
    </source>
</evidence>
<evidence type="ECO:0000256" key="8">
    <source>
        <dbReference type="ARBA" id="ARBA00023128"/>
    </source>
</evidence>
<comment type="subcellular location">
    <subcellularLocation>
        <location evidence="1">Mitochondrion outer membrane</location>
        <topology evidence="1">Single-pass membrane protein</topology>
    </subcellularLocation>
</comment>
<reference evidence="11 12" key="1">
    <citation type="submission" date="2024-11" db="EMBL/GenBank/DDBJ databases">
        <title>A near-complete genome assembly of Cinchona calisaya.</title>
        <authorList>
            <person name="Lian D.C."/>
            <person name="Zhao X.W."/>
            <person name="Wei L."/>
        </authorList>
    </citation>
    <scope>NUCLEOTIDE SEQUENCE [LARGE SCALE GENOMIC DNA]</scope>
    <source>
        <tissue evidence="11">Nenye</tissue>
    </source>
</reference>
<dbReference type="Proteomes" id="UP001630127">
    <property type="component" value="Unassembled WGS sequence"/>
</dbReference>
<sequence>MAFKSRIVILFDGSSLNENFGGLGRGVGRVRETMVVVVVSGVWLVAGVSLVLRVRDRMCMGDDGAGGCAMEGRGYSWWLESLWGLWWRCGGKRRQVQQEQGLEEGSSSTVKMVKDWTNWSLKKAKVATHYGFIPSIIIIGMNSEPKPSWSQLLSPV</sequence>
<keyword evidence="5" id="KW-1000">Mitochondrion outer membrane</keyword>
<evidence type="ECO:0000256" key="4">
    <source>
        <dbReference type="ARBA" id="ARBA00022692"/>
    </source>
</evidence>
<gene>
    <name evidence="11" type="ORF">ACH5RR_006759</name>
</gene>
<dbReference type="GO" id="GO:0005741">
    <property type="term" value="C:mitochondrial outer membrane"/>
    <property type="evidence" value="ECO:0007669"/>
    <property type="project" value="UniProtKB-SubCell"/>
</dbReference>
<comment type="similarity">
    <text evidence="2">Belongs to the Tom7 family.</text>
</comment>
<accession>A0ABD3AQ81</accession>
<evidence type="ECO:0000256" key="1">
    <source>
        <dbReference type="ARBA" id="ARBA00004572"/>
    </source>
</evidence>
<dbReference type="PANTHER" id="PTHR34944">
    <property type="entry name" value="MITOCHONDRIAL IMPORT RECEPTOR SUBUNIT TOM7"/>
    <property type="match status" value="1"/>
</dbReference>
<evidence type="ECO:0000256" key="6">
    <source>
        <dbReference type="ARBA" id="ARBA00022927"/>
    </source>
</evidence>
<dbReference type="Pfam" id="PF08038">
    <property type="entry name" value="Tom7"/>
    <property type="match status" value="1"/>
</dbReference>
<feature type="transmembrane region" description="Helical" evidence="10">
    <location>
        <begin position="33"/>
        <end position="52"/>
    </location>
</feature>
<dbReference type="GO" id="GO:0015031">
    <property type="term" value="P:protein transport"/>
    <property type="evidence" value="ECO:0007669"/>
    <property type="project" value="UniProtKB-KW"/>
</dbReference>
<evidence type="ECO:0000256" key="3">
    <source>
        <dbReference type="ARBA" id="ARBA00022448"/>
    </source>
</evidence>
<keyword evidence="9 10" id="KW-0472">Membrane</keyword>
<keyword evidence="12" id="KW-1185">Reference proteome</keyword>
<evidence type="ECO:0000256" key="2">
    <source>
        <dbReference type="ARBA" id="ARBA00010917"/>
    </source>
</evidence>
<keyword evidence="8" id="KW-0496">Mitochondrion</keyword>
<protein>
    <recommendedName>
        <fullName evidence="13">Mitochondrial import receptor subunit TOM7-1</fullName>
    </recommendedName>
</protein>
<keyword evidence="6" id="KW-0653">Protein transport</keyword>
<name>A0ABD3AQ81_9GENT</name>
<dbReference type="InterPro" id="IPR012621">
    <property type="entry name" value="Tom7"/>
</dbReference>
<comment type="caution">
    <text evidence="11">The sequence shown here is derived from an EMBL/GenBank/DDBJ whole genome shotgun (WGS) entry which is preliminary data.</text>
</comment>
<evidence type="ECO:0000313" key="12">
    <source>
        <dbReference type="Proteomes" id="UP001630127"/>
    </source>
</evidence>
<evidence type="ECO:0000256" key="7">
    <source>
        <dbReference type="ARBA" id="ARBA00022989"/>
    </source>
</evidence>
<dbReference type="EMBL" id="JBJUIK010000003">
    <property type="protein sequence ID" value="KAL3533238.1"/>
    <property type="molecule type" value="Genomic_DNA"/>
</dbReference>
<keyword evidence="3" id="KW-0813">Transport</keyword>
<keyword evidence="4 10" id="KW-0812">Transmembrane</keyword>
<evidence type="ECO:0000256" key="9">
    <source>
        <dbReference type="ARBA" id="ARBA00023136"/>
    </source>
</evidence>